<protein>
    <submittedName>
        <fullName evidence="2">Uncharacterized protein</fullName>
    </submittedName>
</protein>
<comment type="caution">
    <text evidence="2">The sequence shown here is derived from an EMBL/GenBank/DDBJ whole genome shotgun (WGS) entry which is preliminary data.</text>
</comment>
<dbReference type="Proteomes" id="UP000031668">
    <property type="component" value="Unassembled WGS sequence"/>
</dbReference>
<name>A0A0C2NAZ9_THEKT</name>
<dbReference type="EMBL" id="JWZT01001863">
    <property type="protein sequence ID" value="KII71087.1"/>
    <property type="molecule type" value="Genomic_DNA"/>
</dbReference>
<keyword evidence="3" id="KW-1185">Reference proteome</keyword>
<organism evidence="2 3">
    <name type="scientific">Thelohanellus kitauei</name>
    <name type="common">Myxosporean</name>
    <dbReference type="NCBI Taxonomy" id="669202"/>
    <lineage>
        <taxon>Eukaryota</taxon>
        <taxon>Metazoa</taxon>
        <taxon>Cnidaria</taxon>
        <taxon>Myxozoa</taxon>
        <taxon>Myxosporea</taxon>
        <taxon>Bivalvulida</taxon>
        <taxon>Platysporina</taxon>
        <taxon>Myxobolidae</taxon>
        <taxon>Thelohanellus</taxon>
    </lineage>
</organism>
<evidence type="ECO:0000313" key="3">
    <source>
        <dbReference type="Proteomes" id="UP000031668"/>
    </source>
</evidence>
<evidence type="ECO:0000256" key="1">
    <source>
        <dbReference type="SAM" id="MobiDB-lite"/>
    </source>
</evidence>
<sequence>MISRDYRNINRWQQDPRPPSKALWLLKLPLGARQICPTSSRPDGVDAVWILVVRATLPMPEVPKRLPRRSSPGPQQKSHYTSKHYVARVIHPPAISAAAYFSGKGCLSGQGPLPRP</sequence>
<dbReference type="AlphaFoldDB" id="A0A0C2NAZ9"/>
<gene>
    <name evidence="2" type="ORF">RF11_11914</name>
</gene>
<proteinExistence type="predicted"/>
<accession>A0A0C2NAZ9</accession>
<reference evidence="2 3" key="1">
    <citation type="journal article" date="2014" name="Genome Biol. Evol.">
        <title>The genome of the myxosporean Thelohanellus kitauei shows adaptations to nutrient acquisition within its fish host.</title>
        <authorList>
            <person name="Yang Y."/>
            <person name="Xiong J."/>
            <person name="Zhou Z."/>
            <person name="Huo F."/>
            <person name="Miao W."/>
            <person name="Ran C."/>
            <person name="Liu Y."/>
            <person name="Zhang J."/>
            <person name="Feng J."/>
            <person name="Wang M."/>
            <person name="Wang M."/>
            <person name="Wang L."/>
            <person name="Yao B."/>
        </authorList>
    </citation>
    <scope>NUCLEOTIDE SEQUENCE [LARGE SCALE GENOMIC DNA]</scope>
    <source>
        <strain evidence="2">Wuqing</strain>
    </source>
</reference>
<evidence type="ECO:0000313" key="2">
    <source>
        <dbReference type="EMBL" id="KII71087.1"/>
    </source>
</evidence>
<feature type="region of interest" description="Disordered" evidence="1">
    <location>
        <begin position="61"/>
        <end position="83"/>
    </location>
</feature>